<dbReference type="SUPFAM" id="SSF50447">
    <property type="entry name" value="Translation proteins"/>
    <property type="match status" value="1"/>
</dbReference>
<dbReference type="VEuPathDB" id="VectorBase:LLONM1_010442"/>
<proteinExistence type="predicted"/>
<name>A0A1B0GL07_LUTLO</name>
<evidence type="ECO:0000313" key="5">
    <source>
        <dbReference type="Proteomes" id="UP000092461"/>
    </source>
</evidence>
<keyword evidence="5" id="KW-1185">Reference proteome</keyword>
<dbReference type="FunFam" id="2.40.30.130:FF:000003">
    <property type="entry name" value="alanyl-tRNA editing protein Aarsd1"/>
    <property type="match status" value="1"/>
</dbReference>
<dbReference type="EnsemblMetazoa" id="LLOJ009762-RA">
    <property type="protein sequence ID" value="LLOJ009762-PA"/>
    <property type="gene ID" value="LLOJ009762"/>
</dbReference>
<dbReference type="GO" id="GO:0046872">
    <property type="term" value="F:metal ion binding"/>
    <property type="evidence" value="ECO:0007669"/>
    <property type="project" value="UniProtKB-KW"/>
</dbReference>
<dbReference type="PANTHER" id="PTHR43462">
    <property type="entry name" value="ALANYL-TRNA EDITING PROTEIN"/>
    <property type="match status" value="1"/>
</dbReference>
<dbReference type="PANTHER" id="PTHR43462:SF1">
    <property type="entry name" value="ALANYL-TRNA EDITING PROTEIN AARSD1"/>
    <property type="match status" value="1"/>
</dbReference>
<dbReference type="Proteomes" id="UP000092461">
    <property type="component" value="Unassembled WGS sequence"/>
</dbReference>
<dbReference type="GO" id="GO:0002196">
    <property type="term" value="F:Ser-tRNA(Ala) deacylase activity"/>
    <property type="evidence" value="ECO:0007669"/>
    <property type="project" value="TreeGrafter"/>
</dbReference>
<evidence type="ECO:0000256" key="3">
    <source>
        <dbReference type="SAM" id="Coils"/>
    </source>
</evidence>
<evidence type="ECO:0000313" key="4">
    <source>
        <dbReference type="EnsemblMetazoa" id="LLOJ009762-PA"/>
    </source>
</evidence>
<dbReference type="InterPro" id="IPR018163">
    <property type="entry name" value="Thr/Ala-tRNA-synth_IIc_edit"/>
</dbReference>
<dbReference type="SUPFAM" id="SSF55186">
    <property type="entry name" value="ThrRS/AlaRS common domain"/>
    <property type="match status" value="1"/>
</dbReference>
<dbReference type="AlphaFoldDB" id="A0A1B0GL07"/>
<evidence type="ECO:0000256" key="2">
    <source>
        <dbReference type="ARBA" id="ARBA00022833"/>
    </source>
</evidence>
<keyword evidence="1" id="KW-0479">Metal-binding</keyword>
<keyword evidence="3" id="KW-0175">Coiled coil</keyword>
<accession>A0A1B0GL07</accession>
<protein>
    <recommendedName>
        <fullName evidence="6">Threonyl/alanyl tRNA synthetase SAD domain-containing protein</fullName>
    </recommendedName>
</protein>
<dbReference type="Gene3D" id="3.30.980.10">
    <property type="entry name" value="Threonyl-trna Synthetase, Chain A, domain 2"/>
    <property type="match status" value="1"/>
</dbReference>
<organism evidence="4 5">
    <name type="scientific">Lutzomyia longipalpis</name>
    <name type="common">Sand fly</name>
    <dbReference type="NCBI Taxonomy" id="7200"/>
    <lineage>
        <taxon>Eukaryota</taxon>
        <taxon>Metazoa</taxon>
        <taxon>Ecdysozoa</taxon>
        <taxon>Arthropoda</taxon>
        <taxon>Hexapoda</taxon>
        <taxon>Insecta</taxon>
        <taxon>Pterygota</taxon>
        <taxon>Neoptera</taxon>
        <taxon>Endopterygota</taxon>
        <taxon>Diptera</taxon>
        <taxon>Nematocera</taxon>
        <taxon>Psychodoidea</taxon>
        <taxon>Psychodidae</taxon>
        <taxon>Lutzomyia</taxon>
        <taxon>Lutzomyia</taxon>
    </lineage>
</organism>
<dbReference type="InterPro" id="IPR009000">
    <property type="entry name" value="Transl_B-barrel_sf"/>
</dbReference>
<dbReference type="GO" id="GO:0000166">
    <property type="term" value="F:nucleotide binding"/>
    <property type="evidence" value="ECO:0007669"/>
    <property type="project" value="InterPro"/>
</dbReference>
<dbReference type="Gene3D" id="2.40.30.130">
    <property type="match status" value="1"/>
</dbReference>
<reference evidence="4" key="1">
    <citation type="submission" date="2020-05" db="UniProtKB">
        <authorList>
            <consortium name="EnsemblMetazoa"/>
        </authorList>
    </citation>
    <scope>IDENTIFICATION</scope>
    <source>
        <strain evidence="4">Jacobina</strain>
    </source>
</reference>
<dbReference type="EMBL" id="AJWK01034033">
    <property type="status" value="NOT_ANNOTATED_CDS"/>
    <property type="molecule type" value="Genomic_DNA"/>
</dbReference>
<dbReference type="EMBL" id="AJWK01034034">
    <property type="status" value="NOT_ANNOTATED_CDS"/>
    <property type="molecule type" value="Genomic_DNA"/>
</dbReference>
<dbReference type="VEuPathDB" id="VectorBase:LLOJ009762"/>
<keyword evidence="2" id="KW-0862">Zinc</keyword>
<evidence type="ECO:0008006" key="6">
    <source>
        <dbReference type="Google" id="ProtNLM"/>
    </source>
</evidence>
<sequence>MVFKCQEDSFLREFTSRVLSCEEAELPGAGKDAPLKGYNVVCEDTIIFPEGGGQPCDIGYLGGKRVHNVVRKGDIAVHFVESAEPLCPGEEVRQLIDWERRKDHMQQHSGQHLVTALFEREYNLETKAWWLGSETCYIELGAKDVAQEQLDRIERMCNDLIAEGKKVSVSVSTVLMACLTKYQRQVKALLKDIAITEGEKLKSTSPKPKYFFLHRTDGSDAEFLTNFLRSAGNLPDTFMFLTTVDDTANGQMILQGNPEVITKLGGEICELLGGKGNGKGNTFRAKITNTKNIKKAESLIAKYFDEIEQ</sequence>
<evidence type="ECO:0000256" key="1">
    <source>
        <dbReference type="ARBA" id="ARBA00022723"/>
    </source>
</evidence>
<dbReference type="InterPro" id="IPR051335">
    <property type="entry name" value="Alanyl-tRNA_Editing_Enzymes"/>
</dbReference>
<feature type="coiled-coil region" evidence="3">
    <location>
        <begin position="143"/>
        <end position="199"/>
    </location>
</feature>